<dbReference type="PANTHER" id="PTHR34148:SF1">
    <property type="entry name" value="ADENOSYLCOBINAMIDE-GDP RIBAZOLETRANSFERASE"/>
    <property type="match status" value="1"/>
</dbReference>
<evidence type="ECO:0000256" key="2">
    <source>
        <dbReference type="ARBA" id="ARBA00004651"/>
    </source>
</evidence>
<dbReference type="PANTHER" id="PTHR34148">
    <property type="entry name" value="ADENOSYLCOBINAMIDE-GDP RIBAZOLETRANSFERASE"/>
    <property type="match status" value="1"/>
</dbReference>
<evidence type="ECO:0000256" key="13">
    <source>
        <dbReference type="ARBA" id="ARBA00023136"/>
    </source>
</evidence>
<feature type="transmembrane region" description="Helical" evidence="19">
    <location>
        <begin position="66"/>
        <end position="84"/>
    </location>
</feature>
<evidence type="ECO:0000256" key="9">
    <source>
        <dbReference type="ARBA" id="ARBA00022679"/>
    </source>
</evidence>
<evidence type="ECO:0000256" key="18">
    <source>
        <dbReference type="ARBA" id="ARBA00049504"/>
    </source>
</evidence>
<dbReference type="GO" id="GO:0005886">
    <property type="term" value="C:plasma membrane"/>
    <property type="evidence" value="ECO:0007669"/>
    <property type="project" value="UniProtKB-SubCell"/>
</dbReference>
<evidence type="ECO:0000256" key="3">
    <source>
        <dbReference type="ARBA" id="ARBA00004663"/>
    </source>
</evidence>
<evidence type="ECO:0000256" key="6">
    <source>
        <dbReference type="ARBA" id="ARBA00015850"/>
    </source>
</evidence>
<keyword evidence="12 19" id="KW-1133">Transmembrane helix</keyword>
<evidence type="ECO:0000256" key="11">
    <source>
        <dbReference type="ARBA" id="ARBA00022842"/>
    </source>
</evidence>
<evidence type="ECO:0000313" key="20">
    <source>
        <dbReference type="EMBL" id="AWB65207.1"/>
    </source>
</evidence>
<evidence type="ECO:0000256" key="12">
    <source>
        <dbReference type="ARBA" id="ARBA00022989"/>
    </source>
</evidence>
<dbReference type="AlphaFoldDB" id="A0A2S0VLW4"/>
<feature type="transmembrane region" description="Helical" evidence="19">
    <location>
        <begin position="142"/>
        <end position="166"/>
    </location>
</feature>
<evidence type="ECO:0000256" key="1">
    <source>
        <dbReference type="ARBA" id="ARBA00001946"/>
    </source>
</evidence>
<feature type="transmembrane region" description="Helical" evidence="19">
    <location>
        <begin position="41"/>
        <end position="60"/>
    </location>
</feature>
<organism evidence="20 21">
    <name type="scientific">Saccharobesus litoralis</name>
    <dbReference type="NCBI Taxonomy" id="2172099"/>
    <lineage>
        <taxon>Bacteria</taxon>
        <taxon>Pseudomonadati</taxon>
        <taxon>Pseudomonadota</taxon>
        <taxon>Gammaproteobacteria</taxon>
        <taxon>Alteromonadales</taxon>
        <taxon>Alteromonadaceae</taxon>
        <taxon>Saccharobesus</taxon>
    </lineage>
</organism>
<dbReference type="NCBIfam" id="TIGR00317">
    <property type="entry name" value="cobS"/>
    <property type="match status" value="1"/>
</dbReference>
<evidence type="ECO:0000256" key="17">
    <source>
        <dbReference type="ARBA" id="ARBA00048623"/>
    </source>
</evidence>
<evidence type="ECO:0000256" key="5">
    <source>
        <dbReference type="ARBA" id="ARBA00013200"/>
    </source>
</evidence>
<evidence type="ECO:0000256" key="7">
    <source>
        <dbReference type="ARBA" id="ARBA00022475"/>
    </source>
</evidence>
<dbReference type="Pfam" id="PF02654">
    <property type="entry name" value="CobS"/>
    <property type="match status" value="1"/>
</dbReference>
<dbReference type="OrthoDB" id="9794626at2"/>
<comment type="cofactor">
    <cofactor evidence="1 19">
        <name>Mg(2+)</name>
        <dbReference type="ChEBI" id="CHEBI:18420"/>
    </cofactor>
</comment>
<sequence>MIKLLKHQVNLFFLALSFFSRIPVPKSTYYSPELLNQSCRYFSLVGCVLAILVIAVYWLFSQILPMLMALLLTFVFSVLLTGAFHEDGLADMADGIGGGMTVEKRLSIMKDSRLGTYGTLTLILAVLIKLTAWYYLAASGLLIIAVLVAYPLSRAIAASLIFDMPYVADSDQSKSKPLANQQRKSDLLLLMLVGCVPLTLLCSSPLFASNIIGLLAVLFVTLWLFRGVFKAWLNARLGGYTGDCLGAAQQLAEIIIYLVCIAFVFQVGIQDPQWLAIGERL</sequence>
<feature type="transmembrane region" description="Helical" evidence="19">
    <location>
        <begin position="250"/>
        <end position="269"/>
    </location>
</feature>
<dbReference type="NCBIfam" id="NF001277">
    <property type="entry name" value="PRK00235.1-3"/>
    <property type="match status" value="1"/>
</dbReference>
<evidence type="ECO:0000256" key="19">
    <source>
        <dbReference type="HAMAP-Rule" id="MF_00719"/>
    </source>
</evidence>
<comment type="pathway">
    <text evidence="3 19">Cofactor biosynthesis; adenosylcobalamin biosynthesis; adenosylcobalamin from cob(II)yrinate a,c-diamide: step 7/7.</text>
</comment>
<keyword evidence="8 19" id="KW-0169">Cobalamin biosynthesis</keyword>
<name>A0A2S0VLW4_9ALTE</name>
<evidence type="ECO:0000256" key="4">
    <source>
        <dbReference type="ARBA" id="ARBA00010561"/>
    </source>
</evidence>
<dbReference type="EC" id="2.7.8.26" evidence="5 19"/>
<dbReference type="GO" id="GO:0051073">
    <property type="term" value="F:adenosylcobinamide-GDP ribazoletransferase activity"/>
    <property type="evidence" value="ECO:0007669"/>
    <property type="project" value="UniProtKB-UniRule"/>
</dbReference>
<feature type="transmembrane region" description="Helical" evidence="19">
    <location>
        <begin position="212"/>
        <end position="229"/>
    </location>
</feature>
<proteinExistence type="inferred from homology"/>
<evidence type="ECO:0000256" key="10">
    <source>
        <dbReference type="ARBA" id="ARBA00022692"/>
    </source>
</evidence>
<dbReference type="Proteomes" id="UP000244441">
    <property type="component" value="Chromosome"/>
</dbReference>
<comment type="function">
    <text evidence="14 19">Joins adenosylcobinamide-GDP and alpha-ribazole to generate adenosylcobalamin (Ado-cobalamin). Also synthesizes adenosylcobalamin 5'-phosphate from adenosylcobinamide-GDP and alpha-ribazole 5'-phosphate.</text>
</comment>
<keyword evidence="13 19" id="KW-0472">Membrane</keyword>
<comment type="catalytic activity">
    <reaction evidence="17 19">
        <text>alpha-ribazole + adenosylcob(III)inamide-GDP = adenosylcob(III)alamin + GMP + H(+)</text>
        <dbReference type="Rhea" id="RHEA:16049"/>
        <dbReference type="ChEBI" id="CHEBI:10329"/>
        <dbReference type="ChEBI" id="CHEBI:15378"/>
        <dbReference type="ChEBI" id="CHEBI:18408"/>
        <dbReference type="ChEBI" id="CHEBI:58115"/>
        <dbReference type="ChEBI" id="CHEBI:60487"/>
        <dbReference type="EC" id="2.7.8.26"/>
    </reaction>
</comment>
<keyword evidence="7 19" id="KW-1003">Cell membrane</keyword>
<dbReference type="EMBL" id="CP026604">
    <property type="protein sequence ID" value="AWB65207.1"/>
    <property type="molecule type" value="Genomic_DNA"/>
</dbReference>
<dbReference type="RefSeq" id="WP_108601284.1">
    <property type="nucleotide sequence ID" value="NZ_CP026604.1"/>
</dbReference>
<evidence type="ECO:0000256" key="8">
    <source>
        <dbReference type="ARBA" id="ARBA00022573"/>
    </source>
</evidence>
<evidence type="ECO:0000256" key="15">
    <source>
        <dbReference type="ARBA" id="ARBA00032605"/>
    </source>
</evidence>
<dbReference type="UniPathway" id="UPA00148">
    <property type="reaction ID" value="UER00238"/>
</dbReference>
<keyword evidence="10 19" id="KW-0812">Transmembrane</keyword>
<evidence type="ECO:0000313" key="21">
    <source>
        <dbReference type="Proteomes" id="UP000244441"/>
    </source>
</evidence>
<evidence type="ECO:0000256" key="14">
    <source>
        <dbReference type="ARBA" id="ARBA00025228"/>
    </source>
</evidence>
<keyword evidence="21" id="KW-1185">Reference proteome</keyword>
<evidence type="ECO:0000256" key="16">
    <source>
        <dbReference type="ARBA" id="ARBA00032853"/>
    </source>
</evidence>
<dbReference type="GO" id="GO:0008818">
    <property type="term" value="F:cobalamin 5'-phosphate synthase activity"/>
    <property type="evidence" value="ECO:0007669"/>
    <property type="project" value="UniProtKB-UniRule"/>
</dbReference>
<comment type="similarity">
    <text evidence="4 19">Belongs to the CobS family.</text>
</comment>
<dbReference type="GO" id="GO:0009236">
    <property type="term" value="P:cobalamin biosynthetic process"/>
    <property type="evidence" value="ECO:0007669"/>
    <property type="project" value="UniProtKB-UniRule"/>
</dbReference>
<dbReference type="KEGG" id="cate:C2869_01550"/>
<keyword evidence="11 19" id="KW-0460">Magnesium</keyword>
<keyword evidence="9 19" id="KW-0808">Transferase</keyword>
<protein>
    <recommendedName>
        <fullName evidence="6 19">Adenosylcobinamide-GDP ribazoletransferase</fullName>
        <ecNumber evidence="5 19">2.7.8.26</ecNumber>
    </recommendedName>
    <alternativeName>
        <fullName evidence="16 19">Cobalamin synthase</fullName>
    </alternativeName>
    <alternativeName>
        <fullName evidence="15 19">Cobalamin-5'-phosphate synthase</fullName>
    </alternativeName>
</protein>
<accession>A0A2S0VLW4</accession>
<gene>
    <name evidence="19" type="primary">cobS</name>
    <name evidence="20" type="ORF">C2869_01550</name>
</gene>
<dbReference type="HAMAP" id="MF_00719">
    <property type="entry name" value="CobS"/>
    <property type="match status" value="1"/>
</dbReference>
<comment type="subcellular location">
    <subcellularLocation>
        <location evidence="2 19">Cell membrane</location>
        <topology evidence="2 19">Multi-pass membrane protein</topology>
    </subcellularLocation>
</comment>
<comment type="catalytic activity">
    <reaction evidence="18 19">
        <text>alpha-ribazole 5'-phosphate + adenosylcob(III)inamide-GDP = adenosylcob(III)alamin 5'-phosphate + GMP + H(+)</text>
        <dbReference type="Rhea" id="RHEA:23560"/>
        <dbReference type="ChEBI" id="CHEBI:15378"/>
        <dbReference type="ChEBI" id="CHEBI:57918"/>
        <dbReference type="ChEBI" id="CHEBI:58115"/>
        <dbReference type="ChEBI" id="CHEBI:60487"/>
        <dbReference type="ChEBI" id="CHEBI:60493"/>
        <dbReference type="EC" id="2.7.8.26"/>
    </reaction>
</comment>
<feature type="transmembrane region" description="Helical" evidence="19">
    <location>
        <begin position="114"/>
        <end position="136"/>
    </location>
</feature>
<reference evidence="20 21" key="1">
    <citation type="submission" date="2018-01" db="EMBL/GenBank/DDBJ databases">
        <title>Genome sequence of a Cantenovulum-like bacteria.</title>
        <authorList>
            <person name="Tan W.R."/>
            <person name="Lau N.-S."/>
            <person name="Go F."/>
            <person name="Amirul A.-A.A."/>
        </authorList>
    </citation>
    <scope>NUCLEOTIDE SEQUENCE [LARGE SCALE GENOMIC DNA]</scope>
    <source>
        <strain evidence="20 21">CCB-QB4</strain>
    </source>
</reference>
<dbReference type="InterPro" id="IPR003805">
    <property type="entry name" value="CobS"/>
</dbReference>